<dbReference type="SUPFAM" id="SSF57716">
    <property type="entry name" value="Glucocorticoid receptor-like (DNA-binding domain)"/>
    <property type="match status" value="1"/>
</dbReference>
<comment type="catalytic activity">
    <reaction evidence="14 15">
        <text>2'-deoxyribonucleotide-(2'-deoxyribose 5'-phosphate)-2'-deoxyribonucleotide-DNA = a 3'-end 2'-deoxyribonucleotide-(2,3-dehydro-2,3-deoxyribose 5'-phosphate)-DNA + a 5'-end 5'-phospho-2'-deoxyribonucleoside-DNA + H(+)</text>
        <dbReference type="Rhea" id="RHEA:66592"/>
        <dbReference type="Rhea" id="RHEA-COMP:13180"/>
        <dbReference type="Rhea" id="RHEA-COMP:16897"/>
        <dbReference type="Rhea" id="RHEA-COMP:17067"/>
        <dbReference type="ChEBI" id="CHEBI:15378"/>
        <dbReference type="ChEBI" id="CHEBI:136412"/>
        <dbReference type="ChEBI" id="CHEBI:157695"/>
        <dbReference type="ChEBI" id="CHEBI:167181"/>
        <dbReference type="EC" id="4.2.99.18"/>
    </reaction>
</comment>
<dbReference type="GO" id="GO:0003684">
    <property type="term" value="F:damaged DNA binding"/>
    <property type="evidence" value="ECO:0007669"/>
    <property type="project" value="InterPro"/>
</dbReference>
<keyword evidence="12 15" id="KW-0511">Multifunctional enzyme</keyword>
<evidence type="ECO:0000256" key="4">
    <source>
        <dbReference type="ARBA" id="ARBA00022723"/>
    </source>
</evidence>
<feature type="active site" description="Schiff-base intermediate with DNA" evidence="15">
    <location>
        <position position="2"/>
    </location>
</feature>
<keyword evidence="9 15" id="KW-0238">DNA-binding</keyword>
<dbReference type="EMBL" id="LIBB01000423">
    <property type="protein sequence ID" value="KRO69969.1"/>
    <property type="molecule type" value="Genomic_DNA"/>
</dbReference>
<evidence type="ECO:0000256" key="6">
    <source>
        <dbReference type="ARBA" id="ARBA00022771"/>
    </source>
</evidence>
<dbReference type="InterPro" id="IPR035937">
    <property type="entry name" value="FPG_N"/>
</dbReference>
<dbReference type="Pfam" id="PF06827">
    <property type="entry name" value="zf-FPG_IleRS"/>
    <property type="match status" value="1"/>
</dbReference>
<protein>
    <recommendedName>
        <fullName evidence="15">Formamidopyrimidine-DNA glycosylase</fullName>
        <shortName evidence="15">Fapy-DNA glycosylase</shortName>
        <ecNumber evidence="15">3.2.2.23</ecNumber>
    </recommendedName>
    <alternativeName>
        <fullName evidence="15">DNA-(apurinic or apyrimidinic site) lyase MutM</fullName>
        <shortName evidence="15">AP lyase MutM</shortName>
        <ecNumber evidence="15">4.2.99.18</ecNumber>
    </alternativeName>
</protein>
<dbReference type="InterPro" id="IPR010979">
    <property type="entry name" value="Ribosomal_uS13-like_H2TH"/>
</dbReference>
<dbReference type="NCBIfam" id="NF002211">
    <property type="entry name" value="PRK01103.1"/>
    <property type="match status" value="1"/>
</dbReference>
<evidence type="ECO:0000256" key="1">
    <source>
        <dbReference type="ARBA" id="ARBA00001668"/>
    </source>
</evidence>
<evidence type="ECO:0000256" key="9">
    <source>
        <dbReference type="ARBA" id="ARBA00023125"/>
    </source>
</evidence>
<evidence type="ECO:0000256" key="3">
    <source>
        <dbReference type="ARBA" id="ARBA00011245"/>
    </source>
</evidence>
<evidence type="ECO:0000259" key="16">
    <source>
        <dbReference type="PROSITE" id="PS51066"/>
    </source>
</evidence>
<evidence type="ECO:0000256" key="5">
    <source>
        <dbReference type="ARBA" id="ARBA00022763"/>
    </source>
</evidence>
<evidence type="ECO:0000256" key="12">
    <source>
        <dbReference type="ARBA" id="ARBA00023268"/>
    </source>
</evidence>
<keyword evidence="5 15" id="KW-0227">DNA damage</keyword>
<comment type="caution">
    <text evidence="18">The sequence shown here is derived from an EMBL/GenBank/DDBJ whole genome shotgun (WGS) entry which is preliminary data.</text>
</comment>
<dbReference type="SUPFAM" id="SSF81624">
    <property type="entry name" value="N-terminal domain of MutM-like DNA repair proteins"/>
    <property type="match status" value="1"/>
</dbReference>
<feature type="binding site" evidence="15">
    <location>
        <position position="154"/>
    </location>
    <ligand>
        <name>DNA</name>
        <dbReference type="ChEBI" id="CHEBI:16991"/>
    </ligand>
</feature>
<dbReference type="Pfam" id="PF01149">
    <property type="entry name" value="Fapy_DNA_glyco"/>
    <property type="match status" value="1"/>
</dbReference>
<evidence type="ECO:0000256" key="7">
    <source>
        <dbReference type="ARBA" id="ARBA00022801"/>
    </source>
</evidence>
<dbReference type="FunFam" id="3.20.190.10:FF:000001">
    <property type="entry name" value="Formamidopyrimidine-DNA glycosylase"/>
    <property type="match status" value="1"/>
</dbReference>
<dbReference type="PROSITE" id="PS51066">
    <property type="entry name" value="ZF_FPG_2"/>
    <property type="match status" value="1"/>
</dbReference>
<organism evidence="18 19">
    <name type="scientific">OM182 bacterium BACL3 MAG-120507-bin80</name>
    <dbReference type="NCBI Taxonomy" id="1655577"/>
    <lineage>
        <taxon>Bacteria</taxon>
        <taxon>Pseudomonadati</taxon>
        <taxon>Pseudomonadota</taxon>
        <taxon>Gammaproteobacteria</taxon>
        <taxon>OMG group</taxon>
        <taxon>OM182 clade</taxon>
    </lineage>
</organism>
<dbReference type="EC" id="4.2.99.18" evidence="15"/>
<dbReference type="PANTHER" id="PTHR22993">
    <property type="entry name" value="FORMAMIDOPYRIMIDINE-DNA GLYCOSYLASE"/>
    <property type="match status" value="1"/>
</dbReference>
<keyword evidence="13 15" id="KW-0326">Glycosidase</keyword>
<dbReference type="Gene3D" id="3.20.190.10">
    <property type="entry name" value="MutM-like, N-terminal"/>
    <property type="match status" value="1"/>
</dbReference>
<dbReference type="Proteomes" id="UP000051934">
    <property type="component" value="Unassembled WGS sequence"/>
</dbReference>
<dbReference type="GO" id="GO:0006284">
    <property type="term" value="P:base-excision repair"/>
    <property type="evidence" value="ECO:0007669"/>
    <property type="project" value="InterPro"/>
</dbReference>
<dbReference type="SUPFAM" id="SSF46946">
    <property type="entry name" value="S13-like H2TH domain"/>
    <property type="match status" value="1"/>
</dbReference>
<evidence type="ECO:0000313" key="19">
    <source>
        <dbReference type="Proteomes" id="UP000051934"/>
    </source>
</evidence>
<feature type="domain" description="FPG-type" evidence="16">
    <location>
        <begin position="239"/>
        <end position="273"/>
    </location>
</feature>
<dbReference type="CDD" id="cd08966">
    <property type="entry name" value="EcFpg-like_N"/>
    <property type="match status" value="1"/>
</dbReference>
<keyword evidence="8 15" id="KW-0862">Zinc</keyword>
<gene>
    <name evidence="15" type="primary">mutM</name>
    <name evidence="15" type="synonym">fpg</name>
    <name evidence="18" type="ORF">ABR69_07750</name>
</gene>
<evidence type="ECO:0000256" key="13">
    <source>
        <dbReference type="ARBA" id="ARBA00023295"/>
    </source>
</evidence>
<sequence>MPELPEVETTRRGIEPHVEGKRITKMVVRERRLRWPIPATLEARLAGQTVDGVERRGKYLLLRIDNGSLIVHLGMSGSLRVLEPGTQQPLKKHDHVELVFDDGTVLRYHDPRRFGCILWQDDPVSDHPLIETLGPEPLDDDFNARALFARSRGRKAPIKTFIMDSKVVVGVGNIYANESLFFAGINPQRAAGNVSLARYEKLVECIKRVLARAIEVGGTTLRDFTGSDGQPGYFAQSLQVYGRTGLPCNNCKAPLKEVRLGQRSTVYCTRCQR</sequence>
<keyword evidence="10 15" id="KW-0234">DNA repair</keyword>
<evidence type="ECO:0000256" key="14">
    <source>
        <dbReference type="ARBA" id="ARBA00044632"/>
    </source>
</evidence>
<dbReference type="NCBIfam" id="TIGR00577">
    <property type="entry name" value="fpg"/>
    <property type="match status" value="1"/>
</dbReference>
<dbReference type="InterPro" id="IPR012319">
    <property type="entry name" value="FPG_cat"/>
</dbReference>
<dbReference type="InterPro" id="IPR020629">
    <property type="entry name" value="FPG_Glyclase"/>
</dbReference>
<keyword evidence="11 15" id="KW-0456">Lyase</keyword>
<evidence type="ECO:0000256" key="8">
    <source>
        <dbReference type="ARBA" id="ARBA00022833"/>
    </source>
</evidence>
<comment type="catalytic activity">
    <reaction evidence="1 15">
        <text>Hydrolysis of DNA containing ring-opened 7-methylguanine residues, releasing 2,6-diamino-4-hydroxy-5-(N-methyl)formamidopyrimidine.</text>
        <dbReference type="EC" id="3.2.2.23"/>
    </reaction>
</comment>
<dbReference type="InterPro" id="IPR015886">
    <property type="entry name" value="H2TH_FPG"/>
</dbReference>
<dbReference type="GO" id="GO:0008270">
    <property type="term" value="F:zinc ion binding"/>
    <property type="evidence" value="ECO:0007669"/>
    <property type="project" value="UniProtKB-UniRule"/>
</dbReference>
<evidence type="ECO:0000256" key="15">
    <source>
        <dbReference type="HAMAP-Rule" id="MF_00103"/>
    </source>
</evidence>
<feature type="domain" description="Formamidopyrimidine-DNA glycosylase catalytic" evidence="17">
    <location>
        <begin position="2"/>
        <end position="115"/>
    </location>
</feature>
<dbReference type="Gene3D" id="1.10.8.50">
    <property type="match status" value="1"/>
</dbReference>
<comment type="cofactor">
    <cofactor evidence="15">
        <name>Zn(2+)</name>
        <dbReference type="ChEBI" id="CHEBI:29105"/>
    </cofactor>
    <text evidence="15">Binds 1 zinc ion per subunit.</text>
</comment>
<evidence type="ECO:0000256" key="11">
    <source>
        <dbReference type="ARBA" id="ARBA00023239"/>
    </source>
</evidence>
<keyword evidence="6 15" id="KW-0863">Zinc-finger</keyword>
<dbReference type="PANTHER" id="PTHR22993:SF9">
    <property type="entry name" value="FORMAMIDOPYRIMIDINE-DNA GLYCOSYLASE"/>
    <property type="match status" value="1"/>
</dbReference>
<feature type="binding site" evidence="15">
    <location>
        <position position="112"/>
    </location>
    <ligand>
        <name>DNA</name>
        <dbReference type="ChEBI" id="CHEBI:16991"/>
    </ligand>
</feature>
<dbReference type="PROSITE" id="PS51068">
    <property type="entry name" value="FPG_CAT"/>
    <property type="match status" value="1"/>
</dbReference>
<dbReference type="Pfam" id="PF06831">
    <property type="entry name" value="H2TH"/>
    <property type="match status" value="1"/>
</dbReference>
<accession>A0A0R2S564</accession>
<dbReference type="EC" id="3.2.2.23" evidence="15"/>
<dbReference type="PROSITE" id="PS01242">
    <property type="entry name" value="ZF_FPG_1"/>
    <property type="match status" value="1"/>
</dbReference>
<evidence type="ECO:0000256" key="10">
    <source>
        <dbReference type="ARBA" id="ARBA00023204"/>
    </source>
</evidence>
<feature type="binding site" evidence="15">
    <location>
        <position position="93"/>
    </location>
    <ligand>
        <name>DNA</name>
        <dbReference type="ChEBI" id="CHEBI:16991"/>
    </ligand>
</feature>
<dbReference type="HAMAP" id="MF_00103">
    <property type="entry name" value="Fapy_DNA_glycosyl"/>
    <property type="match status" value="1"/>
</dbReference>
<dbReference type="GO" id="GO:0034039">
    <property type="term" value="F:8-oxo-7,8-dihydroguanine DNA N-glycosylase activity"/>
    <property type="evidence" value="ECO:0007669"/>
    <property type="project" value="TreeGrafter"/>
</dbReference>
<feature type="active site" description="Proton donor; for delta-elimination activity" evidence="15">
    <location>
        <position position="263"/>
    </location>
</feature>
<evidence type="ECO:0000256" key="2">
    <source>
        <dbReference type="ARBA" id="ARBA00009409"/>
    </source>
</evidence>
<dbReference type="InterPro" id="IPR010663">
    <property type="entry name" value="Znf_FPG/IleRS"/>
</dbReference>
<dbReference type="AlphaFoldDB" id="A0A0R2S564"/>
<keyword evidence="7 15" id="KW-0378">Hydrolase</keyword>
<dbReference type="InterPro" id="IPR015887">
    <property type="entry name" value="DNA_glyclase_Znf_dom_DNA_BS"/>
</dbReference>
<dbReference type="SMART" id="SM01232">
    <property type="entry name" value="H2TH"/>
    <property type="match status" value="1"/>
</dbReference>
<dbReference type="FunFam" id="1.10.8.50:FF:000003">
    <property type="entry name" value="Formamidopyrimidine-DNA glycosylase"/>
    <property type="match status" value="1"/>
</dbReference>
<feature type="active site" description="Proton donor; for beta-elimination activity" evidence="15">
    <location>
        <position position="58"/>
    </location>
</feature>
<proteinExistence type="inferred from homology"/>
<dbReference type="GO" id="GO:0140078">
    <property type="term" value="F:class I DNA-(apurinic or apyrimidinic site) endonuclease activity"/>
    <property type="evidence" value="ECO:0007669"/>
    <property type="project" value="UniProtKB-EC"/>
</dbReference>
<evidence type="ECO:0000259" key="17">
    <source>
        <dbReference type="PROSITE" id="PS51068"/>
    </source>
</evidence>
<name>A0A0R2S564_9GAMM</name>
<dbReference type="InterPro" id="IPR000214">
    <property type="entry name" value="Znf_DNA_glyclase/AP_lyase"/>
</dbReference>
<dbReference type="SMART" id="SM00898">
    <property type="entry name" value="Fapy_DNA_glyco"/>
    <property type="match status" value="1"/>
</dbReference>
<evidence type="ECO:0000313" key="18">
    <source>
        <dbReference type="EMBL" id="KRO69969.1"/>
    </source>
</evidence>
<comment type="function">
    <text evidence="15">Involved in base excision repair of DNA damaged by oxidation or by mutagenic agents. Acts as DNA glycosylase that recognizes and removes damaged bases. Has a preference for oxidized purines, such as 7,8-dihydro-8-oxoguanine (8-oxoG). Has AP (apurinic/apyrimidinic) lyase activity and introduces nicks in the DNA strand. Cleaves the DNA backbone by beta-delta elimination to generate a single-strand break at the site of the removed base with both 3'- and 5'-phosphates.</text>
</comment>
<comment type="subunit">
    <text evidence="3 15">Monomer.</text>
</comment>
<keyword evidence="4 15" id="KW-0479">Metal-binding</keyword>
<comment type="similarity">
    <text evidence="2 15">Belongs to the FPG family.</text>
</comment>
<feature type="active site" description="Proton donor" evidence="15">
    <location>
        <position position="3"/>
    </location>
</feature>
<reference evidence="18 19" key="1">
    <citation type="submission" date="2015-10" db="EMBL/GenBank/DDBJ databases">
        <title>Metagenome-Assembled Genomes uncover a global brackish microbiome.</title>
        <authorList>
            <person name="Hugerth L.W."/>
            <person name="Larsson J."/>
            <person name="Alneberg J."/>
            <person name="Lindh M.V."/>
            <person name="Legrand C."/>
            <person name="Pinhassi J."/>
            <person name="Andersson A.F."/>
        </authorList>
    </citation>
    <scope>NUCLEOTIDE SEQUENCE [LARGE SCALE GENOMIC DNA]</scope>
    <source>
        <strain evidence="18">BACL4 MAG-120507-bin80</strain>
    </source>
</reference>